<dbReference type="InterPro" id="IPR029016">
    <property type="entry name" value="GAF-like_dom_sf"/>
</dbReference>
<dbReference type="PANTHER" id="PTHR43102">
    <property type="entry name" value="SLR1143 PROTEIN"/>
    <property type="match status" value="1"/>
</dbReference>
<keyword evidence="3" id="KW-1185">Reference proteome</keyword>
<dbReference type="EMBL" id="FUZU01000001">
    <property type="protein sequence ID" value="SKC54702.1"/>
    <property type="molecule type" value="Genomic_DNA"/>
</dbReference>
<dbReference type="SUPFAM" id="SSF55781">
    <property type="entry name" value="GAF domain-like"/>
    <property type="match status" value="1"/>
</dbReference>
<accession>A0A1T5JT94</accession>
<evidence type="ECO:0000313" key="2">
    <source>
        <dbReference type="EMBL" id="SKC54702.1"/>
    </source>
</evidence>
<evidence type="ECO:0000313" key="3">
    <source>
        <dbReference type="Proteomes" id="UP000190961"/>
    </source>
</evidence>
<dbReference type="AlphaFoldDB" id="A0A1T5JT94"/>
<gene>
    <name evidence="2" type="ORF">SAMN05660236_1471</name>
</gene>
<dbReference type="STRING" id="688867.SAMN05660236_1471"/>
<reference evidence="2 3" key="1">
    <citation type="submission" date="2017-02" db="EMBL/GenBank/DDBJ databases">
        <authorList>
            <person name="Peterson S.W."/>
        </authorList>
    </citation>
    <scope>NUCLEOTIDE SEQUENCE [LARGE SCALE GENOMIC DNA]</scope>
    <source>
        <strain evidence="2 3">DSM 25262</strain>
    </source>
</reference>
<dbReference type="OrthoDB" id="9811889at2"/>
<dbReference type="PANTHER" id="PTHR43102:SF2">
    <property type="entry name" value="GAF DOMAIN-CONTAINING PROTEIN"/>
    <property type="match status" value="1"/>
</dbReference>
<dbReference type="Proteomes" id="UP000190961">
    <property type="component" value="Unassembled WGS sequence"/>
</dbReference>
<dbReference type="Gene3D" id="3.30.450.40">
    <property type="match status" value="1"/>
</dbReference>
<dbReference type="InterPro" id="IPR003018">
    <property type="entry name" value="GAF"/>
</dbReference>
<feature type="domain" description="GAF" evidence="1">
    <location>
        <begin position="86"/>
        <end position="156"/>
    </location>
</feature>
<protein>
    <recommendedName>
        <fullName evidence="1">GAF domain-containing protein</fullName>
    </recommendedName>
</protein>
<organism evidence="2 3">
    <name type="scientific">Ohtaekwangia koreensis</name>
    <dbReference type="NCBI Taxonomy" id="688867"/>
    <lineage>
        <taxon>Bacteria</taxon>
        <taxon>Pseudomonadati</taxon>
        <taxon>Bacteroidota</taxon>
        <taxon>Cytophagia</taxon>
        <taxon>Cytophagales</taxon>
        <taxon>Fulvivirgaceae</taxon>
        <taxon>Ohtaekwangia</taxon>
    </lineage>
</organism>
<proteinExistence type="predicted"/>
<evidence type="ECO:0000259" key="1">
    <source>
        <dbReference type="Pfam" id="PF01590"/>
    </source>
</evidence>
<sequence length="161" mass="18085">MTTKADAEQIPEEKLKSLLPDFVDNVANERFWKELAQLAIIISRTTSVSICFFVDNTLQAFASAGNAVTDERVQLWESIIRDHHYTEIEDTLKEAIFKFDSRVFDQPVIRFLAGMPIVTADGIVLGTIGLADNKPRKFSGEQIQSLGILSRIISTHLEMSK</sequence>
<dbReference type="Pfam" id="PF01590">
    <property type="entry name" value="GAF"/>
    <property type="match status" value="1"/>
</dbReference>
<dbReference type="RefSeq" id="WP_079686005.1">
    <property type="nucleotide sequence ID" value="NZ_FUZU01000001.1"/>
</dbReference>
<name>A0A1T5JT94_9BACT</name>